<evidence type="ECO:0000256" key="12">
    <source>
        <dbReference type="PIRSR" id="PIRSR603542-1"/>
    </source>
</evidence>
<feature type="domain" description="4'-phosphopantetheinyl transferase N-terminal" evidence="15">
    <location>
        <begin position="8"/>
        <end position="72"/>
    </location>
</feature>
<sequence>MHAVEQPANIRQAATKRRAEFLAGRLCARAAIDQLTGRNEIPGIGKHHAPLWPEGLCGSITHSDGYAAALAARRSDWRSLGLDIETLLEEQQAIELAREILTLQERQRLLSQEHAFEVTLAFSLKESLFKALYPLSGTRFYFEHAELLEWQTDGYARLRLLTDLSSEWCRGREFVGRFELKERQLLTLVAIPSEL</sequence>
<evidence type="ECO:0000259" key="15">
    <source>
        <dbReference type="Pfam" id="PF17837"/>
    </source>
</evidence>
<dbReference type="InterPro" id="IPR041354">
    <property type="entry name" value="4PPT_N"/>
</dbReference>
<evidence type="ECO:0000313" key="16">
    <source>
        <dbReference type="EMBL" id="MBB6342372.1"/>
    </source>
</evidence>
<dbReference type="SUPFAM" id="SSF56214">
    <property type="entry name" value="4'-phosphopantetheinyl transferase"/>
    <property type="match status" value="1"/>
</dbReference>
<dbReference type="GO" id="GO:0008897">
    <property type="term" value="F:holo-[acyl-carrier-protein] synthase activity"/>
    <property type="evidence" value="ECO:0007669"/>
    <property type="project" value="InterPro"/>
</dbReference>
<dbReference type="InterPro" id="IPR008278">
    <property type="entry name" value="4-PPantetheinyl_Trfase_dom"/>
</dbReference>
<comment type="catalytic activity">
    <reaction evidence="10">
        <text>apo-[aryl-carrier protein] + CoA = holo-[aryl-carrier protein] + adenosine 3',5'-bisphosphate + H(+)</text>
        <dbReference type="Rhea" id="RHEA:48404"/>
        <dbReference type="Rhea" id="RHEA-COMP:15903"/>
        <dbReference type="Rhea" id="RHEA-COMP:17557"/>
        <dbReference type="ChEBI" id="CHEBI:15378"/>
        <dbReference type="ChEBI" id="CHEBI:29999"/>
        <dbReference type="ChEBI" id="CHEBI:57287"/>
        <dbReference type="ChEBI" id="CHEBI:58343"/>
        <dbReference type="ChEBI" id="CHEBI:64479"/>
    </reaction>
</comment>
<comment type="subunit">
    <text evidence="4">EntB, EntD, EntE, and EntF form a multienzyme complex called enterobactin synthase.</text>
</comment>
<evidence type="ECO:0000256" key="2">
    <source>
        <dbReference type="ARBA" id="ARBA00004993"/>
    </source>
</evidence>
<dbReference type="EMBL" id="JACHLL010000004">
    <property type="protein sequence ID" value="MBB6342372.1"/>
    <property type="molecule type" value="Genomic_DNA"/>
</dbReference>
<dbReference type="GO" id="GO:0009239">
    <property type="term" value="P:enterobactin biosynthetic process"/>
    <property type="evidence" value="ECO:0007669"/>
    <property type="project" value="UniProtKB-UniPathway"/>
</dbReference>
<evidence type="ECO:0000256" key="8">
    <source>
        <dbReference type="ARBA" id="ARBA00029894"/>
    </source>
</evidence>
<dbReference type="PANTHER" id="PTHR38096">
    <property type="entry name" value="ENTEROBACTIN SYNTHASE COMPONENT D"/>
    <property type="match status" value="1"/>
</dbReference>
<keyword evidence="7" id="KW-0259">Enterobactin biosynthesis</keyword>
<dbReference type="Pfam" id="PF01648">
    <property type="entry name" value="ACPS"/>
    <property type="match status" value="1"/>
</dbReference>
<feature type="domain" description="4'-phosphopantetheinyl transferase" evidence="14">
    <location>
        <begin position="79"/>
        <end position="171"/>
    </location>
</feature>
<feature type="binding site" evidence="13">
    <location>
        <position position="84"/>
    </location>
    <ligand>
        <name>Mg(2+)</name>
        <dbReference type="ChEBI" id="CHEBI:18420"/>
    </ligand>
</feature>
<dbReference type="Proteomes" id="UP000557193">
    <property type="component" value="Unassembled WGS sequence"/>
</dbReference>
<name>A0A7X0BT37_9PSED</name>
<dbReference type="GO" id="GO:0000287">
    <property type="term" value="F:magnesium ion binding"/>
    <property type="evidence" value="ECO:0007669"/>
    <property type="project" value="InterPro"/>
</dbReference>
<feature type="binding site" evidence="13">
    <location>
        <position position="85"/>
    </location>
    <ligand>
        <name>Mg(2+)</name>
        <dbReference type="ChEBI" id="CHEBI:18420"/>
    </ligand>
</feature>
<evidence type="ECO:0000256" key="1">
    <source>
        <dbReference type="ARBA" id="ARBA00003937"/>
    </source>
</evidence>
<dbReference type="PRINTS" id="PR01399">
    <property type="entry name" value="ENTSNTHTASED"/>
</dbReference>
<dbReference type="GO" id="GO:0009366">
    <property type="term" value="C:enterobactin synthetase complex"/>
    <property type="evidence" value="ECO:0007669"/>
    <property type="project" value="InterPro"/>
</dbReference>
<dbReference type="InterPro" id="IPR037143">
    <property type="entry name" value="4-PPantetheinyl_Trfase_dom_sf"/>
</dbReference>
<dbReference type="Pfam" id="PF17837">
    <property type="entry name" value="4PPT_N"/>
    <property type="match status" value="1"/>
</dbReference>
<evidence type="ECO:0000256" key="7">
    <source>
        <dbReference type="ARBA" id="ARBA00023191"/>
    </source>
</evidence>
<dbReference type="InterPro" id="IPR003542">
    <property type="entry name" value="Enbac_synth_compD-like"/>
</dbReference>
<organism evidence="16 17">
    <name type="scientific">Pseudomonas fluvialis</name>
    <dbReference type="NCBI Taxonomy" id="1793966"/>
    <lineage>
        <taxon>Bacteria</taxon>
        <taxon>Pseudomonadati</taxon>
        <taxon>Pseudomonadota</taxon>
        <taxon>Gammaproteobacteria</taxon>
        <taxon>Pseudomonadales</taxon>
        <taxon>Pseudomonadaceae</taxon>
        <taxon>Pseudomonas</taxon>
    </lineage>
</organism>
<dbReference type="Gene3D" id="3.90.470.20">
    <property type="entry name" value="4'-phosphopantetheinyl transferase domain"/>
    <property type="match status" value="1"/>
</dbReference>
<feature type="binding site" evidence="12">
    <location>
        <begin position="61"/>
        <end position="62"/>
    </location>
    <ligand>
        <name>CoA</name>
        <dbReference type="ChEBI" id="CHEBI:57287"/>
    </ligand>
</feature>
<proteinExistence type="inferred from homology"/>
<feature type="binding site" evidence="12">
    <location>
        <position position="126"/>
    </location>
    <ligand>
        <name>CoA</name>
        <dbReference type="ChEBI" id="CHEBI:57287"/>
    </ligand>
</feature>
<feature type="binding site" evidence="12">
    <location>
        <position position="83"/>
    </location>
    <ligand>
        <name>CoA</name>
        <dbReference type="ChEBI" id="CHEBI:57287"/>
    </ligand>
</feature>
<feature type="binding site" evidence="13">
    <location>
        <position position="83"/>
    </location>
    <ligand>
        <name>Mg(2+)</name>
        <dbReference type="ChEBI" id="CHEBI:18420"/>
    </ligand>
</feature>
<evidence type="ECO:0000256" key="4">
    <source>
        <dbReference type="ARBA" id="ARBA00011503"/>
    </source>
</evidence>
<evidence type="ECO:0000256" key="13">
    <source>
        <dbReference type="PIRSR" id="PIRSR603542-2"/>
    </source>
</evidence>
<keyword evidence="13" id="KW-0479">Metal-binding</keyword>
<evidence type="ECO:0000256" key="5">
    <source>
        <dbReference type="ARBA" id="ARBA00019087"/>
    </source>
</evidence>
<gene>
    <name evidence="16" type="ORF">HNP49_002554</name>
</gene>
<accession>A0A7X0BT37</accession>
<evidence type="ECO:0000256" key="9">
    <source>
        <dbReference type="ARBA" id="ARBA00031996"/>
    </source>
</evidence>
<comment type="cofactor">
    <cofactor evidence="13">
        <name>Mg(2+)</name>
        <dbReference type="ChEBI" id="CHEBI:18420"/>
    </cofactor>
</comment>
<comment type="pathway">
    <text evidence="2">Siderophore biosynthesis; enterobactin biosynthesis.</text>
</comment>
<dbReference type="RefSeq" id="WP_311772118.1">
    <property type="nucleotide sequence ID" value="NZ_JACHLL010000004.1"/>
</dbReference>
<dbReference type="GO" id="GO:0005886">
    <property type="term" value="C:plasma membrane"/>
    <property type="evidence" value="ECO:0007669"/>
    <property type="project" value="TreeGrafter"/>
</dbReference>
<dbReference type="UniPathway" id="UPA00017"/>
<protein>
    <recommendedName>
        <fullName evidence="5">Enterobactin synthase component D</fullName>
    </recommendedName>
    <alternativeName>
        <fullName evidence="8">4'-phosphopantetheinyl transferase EntD</fullName>
    </alternativeName>
    <alternativeName>
        <fullName evidence="9">Enterochelin synthase D</fullName>
    </alternativeName>
</protein>
<evidence type="ECO:0000256" key="11">
    <source>
        <dbReference type="ARBA" id="ARBA00049191"/>
    </source>
</evidence>
<feature type="binding site" evidence="12">
    <location>
        <position position="130"/>
    </location>
    <ligand>
        <name>CoA</name>
        <dbReference type="ChEBI" id="CHEBI:57287"/>
    </ligand>
</feature>
<keyword evidence="6 16" id="KW-0808">Transferase</keyword>
<comment type="function">
    <text evidence="1">Involved in the biosynthesis of the siderophore enterobactin (enterochelin), which is a macrocyclic trimeric lactone of N-(2,3-dihydroxybenzoyl)-serine. The serine trilactone serves as a scaffolding for the three catechol functionalities that provide hexadentate coordination for the tightly ligated iron(2+) atoms. Plays an essential role in the assembly of the enterobactin by catalyzing the transfer of the 4'-phosphopantetheine (Ppant) moiety from coenzyme A to the apo-domains of both EntB (ArCP domain) and EntF (PCP domain) to yield their holo-forms which make them competent for the activation of 2,3-dihydroxybenzoate (DHB) and L-serine, respectively.</text>
</comment>
<feature type="binding site" evidence="12">
    <location>
        <position position="17"/>
    </location>
    <ligand>
        <name>CoA</name>
        <dbReference type="ChEBI" id="CHEBI:57287"/>
    </ligand>
</feature>
<dbReference type="PANTHER" id="PTHR38096:SF1">
    <property type="entry name" value="ENTEROBACTIN SYNTHASE COMPONENT D"/>
    <property type="match status" value="1"/>
</dbReference>
<evidence type="ECO:0000256" key="6">
    <source>
        <dbReference type="ARBA" id="ARBA00022679"/>
    </source>
</evidence>
<evidence type="ECO:0000256" key="3">
    <source>
        <dbReference type="ARBA" id="ARBA00008342"/>
    </source>
</evidence>
<dbReference type="AlphaFoldDB" id="A0A7X0BT37"/>
<keyword evidence="13" id="KW-0460">Magnesium</keyword>
<comment type="caution">
    <text evidence="16">The sequence shown here is derived from an EMBL/GenBank/DDBJ whole genome shotgun (WGS) entry which is preliminary data.</text>
</comment>
<evidence type="ECO:0000313" key="17">
    <source>
        <dbReference type="Proteomes" id="UP000557193"/>
    </source>
</evidence>
<comment type="catalytic activity">
    <reaction evidence="11">
        <text>apo-[peptidyl-carrier protein] + CoA = holo-[peptidyl-carrier protein] + adenosine 3',5'-bisphosphate + H(+)</text>
        <dbReference type="Rhea" id="RHEA:46228"/>
        <dbReference type="Rhea" id="RHEA-COMP:11479"/>
        <dbReference type="Rhea" id="RHEA-COMP:11480"/>
        <dbReference type="ChEBI" id="CHEBI:15378"/>
        <dbReference type="ChEBI" id="CHEBI:29999"/>
        <dbReference type="ChEBI" id="CHEBI:57287"/>
        <dbReference type="ChEBI" id="CHEBI:58343"/>
        <dbReference type="ChEBI" id="CHEBI:64479"/>
    </reaction>
</comment>
<evidence type="ECO:0000256" key="10">
    <source>
        <dbReference type="ARBA" id="ARBA00049176"/>
    </source>
</evidence>
<keyword evidence="17" id="KW-1185">Reference proteome</keyword>
<feature type="binding site" evidence="12">
    <location>
        <position position="25"/>
    </location>
    <ligand>
        <name>CoA</name>
        <dbReference type="ChEBI" id="CHEBI:57287"/>
    </ligand>
</feature>
<reference evidence="16 17" key="1">
    <citation type="submission" date="2020-08" db="EMBL/GenBank/DDBJ databases">
        <title>Functional genomics of gut bacteria from endangered species of beetles.</title>
        <authorList>
            <person name="Carlos-Shanley C."/>
        </authorList>
    </citation>
    <scope>NUCLEOTIDE SEQUENCE [LARGE SCALE GENOMIC DNA]</scope>
    <source>
        <strain evidence="16 17">S00202</strain>
    </source>
</reference>
<evidence type="ECO:0000259" key="14">
    <source>
        <dbReference type="Pfam" id="PF01648"/>
    </source>
</evidence>
<comment type="similarity">
    <text evidence="3">Belongs to the P-Pant transferase superfamily. EntD family.</text>
</comment>